<dbReference type="Pfam" id="PF08100">
    <property type="entry name" value="Dimerisation"/>
    <property type="match status" value="2"/>
</dbReference>
<dbReference type="OrthoDB" id="1606438at2759"/>
<dbReference type="InterPro" id="IPR036390">
    <property type="entry name" value="WH_DNA-bd_sf"/>
</dbReference>
<dbReference type="InterPro" id="IPR012967">
    <property type="entry name" value="COMT_dimerisation"/>
</dbReference>
<feature type="domain" description="O-methyltransferase C-terminal" evidence="4">
    <location>
        <begin position="465"/>
        <end position="677"/>
    </location>
</feature>
<dbReference type="PANTHER" id="PTHR11746">
    <property type="entry name" value="O-METHYLTRANSFERASE"/>
    <property type="match status" value="1"/>
</dbReference>
<dbReference type="InterPro" id="IPR029063">
    <property type="entry name" value="SAM-dependent_MTases_sf"/>
</dbReference>
<keyword evidence="1 6" id="KW-0489">Methyltransferase</keyword>
<comment type="caution">
    <text evidence="6">The sequence shown here is derived from an EMBL/GenBank/DDBJ whole genome shotgun (WGS) entry which is preliminary data.</text>
</comment>
<evidence type="ECO:0000313" key="7">
    <source>
        <dbReference type="Proteomes" id="UP000623129"/>
    </source>
</evidence>
<dbReference type="InterPro" id="IPR001077">
    <property type="entry name" value="COMT_C"/>
</dbReference>
<evidence type="ECO:0000256" key="1">
    <source>
        <dbReference type="ARBA" id="ARBA00022603"/>
    </source>
</evidence>
<dbReference type="InterPro" id="IPR036388">
    <property type="entry name" value="WH-like_DNA-bd_sf"/>
</dbReference>
<dbReference type="SUPFAM" id="SSF46785">
    <property type="entry name" value="Winged helix' DNA-binding domain"/>
    <property type="match status" value="2"/>
</dbReference>
<keyword evidence="7" id="KW-1185">Reference proteome</keyword>
<feature type="domain" description="O-methyltransferase C-terminal" evidence="4">
    <location>
        <begin position="109"/>
        <end position="321"/>
    </location>
</feature>
<protein>
    <submittedName>
        <fullName evidence="6">Trans-resveratrol di-O-methyltransferase-like protein</fullName>
    </submittedName>
</protein>
<dbReference type="Gene3D" id="3.40.50.150">
    <property type="entry name" value="Vaccinia Virus protein VP39"/>
    <property type="match status" value="2"/>
</dbReference>
<dbReference type="GO" id="GO:0008171">
    <property type="term" value="F:O-methyltransferase activity"/>
    <property type="evidence" value="ECO:0007669"/>
    <property type="project" value="InterPro"/>
</dbReference>
<dbReference type="InterPro" id="IPR016461">
    <property type="entry name" value="COMT-like"/>
</dbReference>
<keyword evidence="3" id="KW-0949">S-adenosyl-L-methionine</keyword>
<dbReference type="PROSITE" id="PS51683">
    <property type="entry name" value="SAM_OMT_II"/>
    <property type="match status" value="2"/>
</dbReference>
<sequence length="696" mass="76455">MEITIIKNLSVAYINTFALKCAVDLDISGRLQAYGQAMPLNELARSIPIPPEKDSMLGRLMALLVHQGIFAQSEEGYLLTPVSELLLIDGSNMGAFVHNSTNENFIRSWGRLSEVFTDTGASTLFQKANYGKGVWEVLKETSNRGNLFNEAMASHTKPLMRGLVKTYPHIFDGLHSLVDVGGGTGTAVKIIAEAFPGLRCTVFDLPNVVAEASKNDTFDVVGGDMFEKIPPADAIFLKNILHDWSNEDCIRILKRCKEAIESGKSNGGKVIVVDIIIDLESDDPKAVETSLLFDINMMCCFGSKERRKQEWHDIILAAGYSGYKIYPSRLGVDAGFPYNQYLASTFLGPSFNTHIQMEITIIKNLSVAYINTFALKCAVDLDISGRIQAYGQAMPLNELARSIPIPPKKDSMLARLMALLVHQGIFAQSEAGYLLTPVSELLLIDGSNMGAFVHNSTNENFIRSWGRLSEVFTDTGASTLFQKANYGKGVWEVLKETSNRGNLFNEAMASHTKPLMRGLVATYPHIFDGLHSLVDVGGGTGTAVKIIAEAFPGLRCTVFDLPHVVAEASKNDSFDVVGGDMFEKIPPADAIFLKNVLHDWSDEDCVRILKRCKEAIESSKSNGGKVIVVDIIIDLESDDPKAVETSLLFDINMMCCFGSKERNKQEWHNIIMGAGYSGYKICPSRLGVDALIELYP</sequence>
<reference evidence="6" key="1">
    <citation type="submission" date="2020-01" db="EMBL/GenBank/DDBJ databases">
        <title>Genome sequence of Kobresia littledalei, the first chromosome-level genome in the family Cyperaceae.</title>
        <authorList>
            <person name="Qu G."/>
        </authorList>
    </citation>
    <scope>NUCLEOTIDE SEQUENCE</scope>
    <source>
        <strain evidence="6">C.B.Clarke</strain>
        <tissue evidence="6">Leaf</tissue>
    </source>
</reference>
<evidence type="ECO:0000313" key="6">
    <source>
        <dbReference type="EMBL" id="KAF3338891.1"/>
    </source>
</evidence>
<dbReference type="Proteomes" id="UP000623129">
    <property type="component" value="Unassembled WGS sequence"/>
</dbReference>
<dbReference type="Gene3D" id="1.10.10.10">
    <property type="entry name" value="Winged helix-like DNA-binding domain superfamily/Winged helix DNA-binding domain"/>
    <property type="match status" value="2"/>
</dbReference>
<dbReference type="FunFam" id="3.40.50.150:FF:000057">
    <property type="entry name" value="O-methyltransferase ZRP4"/>
    <property type="match status" value="2"/>
</dbReference>
<feature type="domain" description="O-methyltransferase dimerisation" evidence="5">
    <location>
        <begin position="12"/>
        <end position="87"/>
    </location>
</feature>
<dbReference type="GO" id="GO:0046983">
    <property type="term" value="F:protein dimerization activity"/>
    <property type="evidence" value="ECO:0007669"/>
    <property type="project" value="InterPro"/>
</dbReference>
<keyword evidence="2 6" id="KW-0808">Transferase</keyword>
<evidence type="ECO:0000259" key="4">
    <source>
        <dbReference type="Pfam" id="PF00891"/>
    </source>
</evidence>
<evidence type="ECO:0000259" key="5">
    <source>
        <dbReference type="Pfam" id="PF08100"/>
    </source>
</evidence>
<name>A0A833VHL5_9POAL</name>
<organism evidence="6 7">
    <name type="scientific">Carex littledalei</name>
    <dbReference type="NCBI Taxonomy" id="544730"/>
    <lineage>
        <taxon>Eukaryota</taxon>
        <taxon>Viridiplantae</taxon>
        <taxon>Streptophyta</taxon>
        <taxon>Embryophyta</taxon>
        <taxon>Tracheophyta</taxon>
        <taxon>Spermatophyta</taxon>
        <taxon>Magnoliopsida</taxon>
        <taxon>Liliopsida</taxon>
        <taxon>Poales</taxon>
        <taxon>Cyperaceae</taxon>
        <taxon>Cyperoideae</taxon>
        <taxon>Cariceae</taxon>
        <taxon>Carex</taxon>
        <taxon>Carex subgen. Euthyceras</taxon>
    </lineage>
</organism>
<feature type="domain" description="O-methyltransferase dimerisation" evidence="5">
    <location>
        <begin position="368"/>
        <end position="443"/>
    </location>
</feature>
<gene>
    <name evidence="6" type="ORF">FCM35_KLT16362</name>
</gene>
<dbReference type="GO" id="GO:0008757">
    <property type="term" value="F:S-adenosylmethionine-dependent methyltransferase activity"/>
    <property type="evidence" value="ECO:0007669"/>
    <property type="project" value="UniProtKB-ARBA"/>
</dbReference>
<accession>A0A833VHL5</accession>
<dbReference type="EMBL" id="SWLB01000004">
    <property type="protein sequence ID" value="KAF3338891.1"/>
    <property type="molecule type" value="Genomic_DNA"/>
</dbReference>
<evidence type="ECO:0000256" key="2">
    <source>
        <dbReference type="ARBA" id="ARBA00022679"/>
    </source>
</evidence>
<dbReference type="Pfam" id="PF00891">
    <property type="entry name" value="Methyltransf_2"/>
    <property type="match status" value="2"/>
</dbReference>
<proteinExistence type="predicted"/>
<dbReference type="AlphaFoldDB" id="A0A833VHL5"/>
<dbReference type="SUPFAM" id="SSF53335">
    <property type="entry name" value="S-adenosyl-L-methionine-dependent methyltransferases"/>
    <property type="match status" value="2"/>
</dbReference>
<evidence type="ECO:0000256" key="3">
    <source>
        <dbReference type="ARBA" id="ARBA00022691"/>
    </source>
</evidence>
<dbReference type="GO" id="GO:0032259">
    <property type="term" value="P:methylation"/>
    <property type="evidence" value="ECO:0007669"/>
    <property type="project" value="UniProtKB-KW"/>
</dbReference>